<proteinExistence type="predicted"/>
<evidence type="ECO:0000256" key="4">
    <source>
        <dbReference type="ARBA" id="ARBA00023136"/>
    </source>
</evidence>
<dbReference type="GO" id="GO:0045037">
    <property type="term" value="P:protein import into chloroplast stroma"/>
    <property type="evidence" value="ECO:0007669"/>
    <property type="project" value="TreeGrafter"/>
</dbReference>
<keyword evidence="3" id="KW-1133">Transmembrane helix</keyword>
<dbReference type="PANTHER" id="PTHR15371">
    <property type="entry name" value="TIM23"/>
    <property type="match status" value="1"/>
</dbReference>
<accession>A0A978VUF8</accession>
<dbReference type="Gene3D" id="2.120.10.80">
    <property type="entry name" value="Kelch-type beta propeller"/>
    <property type="match status" value="1"/>
</dbReference>
<evidence type="ECO:0000256" key="1">
    <source>
        <dbReference type="ARBA" id="ARBA00004141"/>
    </source>
</evidence>
<dbReference type="AlphaFoldDB" id="A0A978VUF8"/>
<dbReference type="InterPro" id="IPR015915">
    <property type="entry name" value="Kelch-typ_b-propeller"/>
</dbReference>
<dbReference type="PANTHER" id="PTHR15371:SF2">
    <property type="entry name" value="OUTER ENVELOPE PORE PROTEIN 16-1, CHLOROPLASTIC"/>
    <property type="match status" value="1"/>
</dbReference>
<gene>
    <name evidence="5" type="ORF">FEM48_Zijuj02G0075500</name>
</gene>
<dbReference type="Pfam" id="PF01344">
    <property type="entry name" value="Kelch_1"/>
    <property type="match status" value="2"/>
</dbReference>
<evidence type="ECO:0000256" key="3">
    <source>
        <dbReference type="ARBA" id="ARBA00022989"/>
    </source>
</evidence>
<dbReference type="SMART" id="SM00612">
    <property type="entry name" value="Kelch"/>
    <property type="match status" value="2"/>
</dbReference>
<dbReference type="InterPro" id="IPR045238">
    <property type="entry name" value="Tim23-like"/>
</dbReference>
<dbReference type="InterPro" id="IPR006652">
    <property type="entry name" value="Kelch_1"/>
</dbReference>
<sequence>MFSKFMFQWKFVDILEVAEILLSISVASCSVARKENWLDVELESDAKDSQIIPTQFRSAAIPRSPSSFRIQVMAVLPDQFLCAKLVVPSANSVLCTYSRNANSFHAVPEMHCRDRNLSSSACAVVGGWLYVAGGFKGNSNRNPNPDPNPSYSEPPTYLNSAERLNLKTWEWQTLPNMQNSRAYATGVAYKHKFYVVGGSADMKHSAEIYSPSSNSWLFVRSFVPKEAEGFAVASLGGRLLILTWSGWLGVKLWQWTILVNPNICGCRLISFFPDQLVERDRLKQHGARMVQIGEEIWVMVDENDRISQVGGSCAWPVFPAPMFRPSDGLETVQKGYIYAFTFRDGLRINAEVGRFSGTLSGPKVGVFIDMGNPFLNLTVAATRAVAEDAYHIVKKGSVSRHNFERTLKKMCKEGAYWGTVAGVYVGMEYGMERIRGTRDWKNAMIGGALTGAIVSAASNNDRDKVLIDAITGGAVATAAEFLNYVT</sequence>
<dbReference type="Proteomes" id="UP000813462">
    <property type="component" value="Unassembled WGS sequence"/>
</dbReference>
<dbReference type="GO" id="GO:0009707">
    <property type="term" value="C:chloroplast outer membrane"/>
    <property type="evidence" value="ECO:0007669"/>
    <property type="project" value="TreeGrafter"/>
</dbReference>
<comment type="subcellular location">
    <subcellularLocation>
        <location evidence="1">Membrane</location>
        <topology evidence="1">Multi-pass membrane protein</topology>
    </subcellularLocation>
</comment>
<dbReference type="Pfam" id="PF02466">
    <property type="entry name" value="Tim17"/>
    <property type="match status" value="1"/>
</dbReference>
<comment type="caution">
    <text evidence="5">The sequence shown here is derived from an EMBL/GenBank/DDBJ whole genome shotgun (WGS) entry which is preliminary data.</text>
</comment>
<evidence type="ECO:0000313" key="6">
    <source>
        <dbReference type="Proteomes" id="UP000813462"/>
    </source>
</evidence>
<dbReference type="EMBL" id="JAEACU010000002">
    <property type="protein sequence ID" value="KAH7542453.1"/>
    <property type="molecule type" value="Genomic_DNA"/>
</dbReference>
<evidence type="ECO:0000256" key="2">
    <source>
        <dbReference type="ARBA" id="ARBA00022692"/>
    </source>
</evidence>
<evidence type="ECO:0008006" key="7">
    <source>
        <dbReference type="Google" id="ProtNLM"/>
    </source>
</evidence>
<dbReference type="GO" id="GO:0015171">
    <property type="term" value="F:amino acid transmembrane transporter activity"/>
    <property type="evidence" value="ECO:0007669"/>
    <property type="project" value="TreeGrafter"/>
</dbReference>
<keyword evidence="2" id="KW-0812">Transmembrane</keyword>
<evidence type="ECO:0000313" key="5">
    <source>
        <dbReference type="EMBL" id="KAH7542453.1"/>
    </source>
</evidence>
<name>A0A978VUF8_ZIZJJ</name>
<dbReference type="SUPFAM" id="SSF117281">
    <property type="entry name" value="Kelch motif"/>
    <property type="match status" value="1"/>
</dbReference>
<protein>
    <recommendedName>
        <fullName evidence="7">Outer envelope pore protein 16, chloroplastic</fullName>
    </recommendedName>
</protein>
<reference evidence="5" key="1">
    <citation type="journal article" date="2021" name="Front. Plant Sci.">
        <title>Chromosome-Scale Genome Assembly for Chinese Sour Jujube and Insights Into Its Genome Evolution and Domestication Signature.</title>
        <authorList>
            <person name="Shen L.-Y."/>
            <person name="Luo H."/>
            <person name="Wang X.-L."/>
            <person name="Wang X.-M."/>
            <person name="Qiu X.-J."/>
            <person name="Liu H."/>
            <person name="Zhou S.-S."/>
            <person name="Jia K.-H."/>
            <person name="Nie S."/>
            <person name="Bao Y.-T."/>
            <person name="Zhang R.-G."/>
            <person name="Yun Q.-Z."/>
            <person name="Chai Y.-H."/>
            <person name="Lu J.-Y."/>
            <person name="Li Y."/>
            <person name="Zhao S.-W."/>
            <person name="Mao J.-F."/>
            <person name="Jia S.-G."/>
            <person name="Mao Y.-M."/>
        </authorList>
    </citation>
    <scope>NUCLEOTIDE SEQUENCE</scope>
    <source>
        <strain evidence="5">AT0</strain>
        <tissue evidence="5">Leaf</tissue>
    </source>
</reference>
<organism evidence="5 6">
    <name type="scientific">Ziziphus jujuba var. spinosa</name>
    <dbReference type="NCBI Taxonomy" id="714518"/>
    <lineage>
        <taxon>Eukaryota</taxon>
        <taxon>Viridiplantae</taxon>
        <taxon>Streptophyta</taxon>
        <taxon>Embryophyta</taxon>
        <taxon>Tracheophyta</taxon>
        <taxon>Spermatophyta</taxon>
        <taxon>Magnoliopsida</taxon>
        <taxon>eudicotyledons</taxon>
        <taxon>Gunneridae</taxon>
        <taxon>Pentapetalae</taxon>
        <taxon>rosids</taxon>
        <taxon>fabids</taxon>
        <taxon>Rosales</taxon>
        <taxon>Rhamnaceae</taxon>
        <taxon>Paliureae</taxon>
        <taxon>Ziziphus</taxon>
    </lineage>
</organism>
<keyword evidence="4" id="KW-0472">Membrane</keyword>